<proteinExistence type="predicted"/>
<dbReference type="InterPro" id="IPR054280">
    <property type="entry name" value="DUF7014"/>
</dbReference>
<dbReference type="Pfam" id="PF22809">
    <property type="entry name" value="DUF7014"/>
    <property type="match status" value="1"/>
</dbReference>
<accession>A0A318MWW3</accession>
<evidence type="ECO:0000259" key="2">
    <source>
        <dbReference type="Pfam" id="PF22809"/>
    </source>
</evidence>
<feature type="domain" description="HEPN AbiJ-N-terminal" evidence="1">
    <location>
        <begin position="2"/>
        <end position="91"/>
    </location>
</feature>
<comment type="caution">
    <text evidence="3">The sequence shown here is derived from an EMBL/GenBank/DDBJ whole genome shotgun (WGS) entry which is preliminary data.</text>
</comment>
<gene>
    <name evidence="3" type="ORF">DK869_04230</name>
</gene>
<name>A0A318MWW3_9PROT</name>
<protein>
    <submittedName>
        <fullName evidence="3">Uncharacterized protein</fullName>
    </submittedName>
</protein>
<dbReference type="AlphaFoldDB" id="A0A318MWW3"/>
<reference evidence="3 4" key="1">
    <citation type="submission" date="2018-05" db="EMBL/GenBank/DDBJ databases">
        <title>Reference genomes for bee gut microbiota database.</title>
        <authorList>
            <person name="Ellegaard K.M."/>
        </authorList>
    </citation>
    <scope>NUCLEOTIDE SEQUENCE [LARGE SCALE GENOMIC DNA]</scope>
    <source>
        <strain evidence="3 4">ESL0284</strain>
    </source>
</reference>
<evidence type="ECO:0000259" key="1">
    <source>
        <dbReference type="Pfam" id="PF18863"/>
    </source>
</evidence>
<dbReference type="InterPro" id="IPR049503">
    <property type="entry name" value="AbiJ_NTD4"/>
</dbReference>
<sequence length="142" mass="17048">MNFIDRFESYIISNDNYEHVLDLIECVINIRTASFSKVNPYYEFKNDKILIELIEELNKRFLYAGVEYQYENGEIIRIDHQYVHKEIVKPALEIIHNQAFEKVNEEYNNAHKHYRNQYIKDCIVACNRAFESLLKSICNECE</sequence>
<keyword evidence="4" id="KW-1185">Reference proteome</keyword>
<dbReference type="Proteomes" id="UP000247565">
    <property type="component" value="Unassembled WGS sequence"/>
</dbReference>
<organism evidence="3 4">
    <name type="scientific">Commensalibacter melissae</name>
    <dbReference type="NCBI Taxonomy" id="2070537"/>
    <lineage>
        <taxon>Bacteria</taxon>
        <taxon>Pseudomonadati</taxon>
        <taxon>Pseudomonadota</taxon>
        <taxon>Alphaproteobacteria</taxon>
        <taxon>Acetobacterales</taxon>
        <taxon>Acetobacteraceae</taxon>
    </lineage>
</organism>
<evidence type="ECO:0000313" key="3">
    <source>
        <dbReference type="EMBL" id="PXZ00618.1"/>
    </source>
</evidence>
<dbReference type="OrthoDB" id="8113776at2"/>
<feature type="domain" description="DUF7014" evidence="2">
    <location>
        <begin position="102"/>
        <end position="138"/>
    </location>
</feature>
<evidence type="ECO:0000313" key="4">
    <source>
        <dbReference type="Proteomes" id="UP000247565"/>
    </source>
</evidence>
<dbReference type="EMBL" id="QGLT01000002">
    <property type="protein sequence ID" value="PXZ00618.1"/>
    <property type="molecule type" value="Genomic_DNA"/>
</dbReference>
<dbReference type="Pfam" id="PF18863">
    <property type="entry name" value="AbiJ_NTD4"/>
    <property type="match status" value="1"/>
</dbReference>